<dbReference type="Gene3D" id="1.20.1070.10">
    <property type="entry name" value="Rhodopsin 7-helix transmembrane proteins"/>
    <property type="match status" value="1"/>
</dbReference>
<feature type="transmembrane region" description="Helical" evidence="12">
    <location>
        <begin position="25"/>
        <end position="50"/>
    </location>
</feature>
<keyword evidence="9 11" id="KW-0675">Receptor</keyword>
<comment type="subcellular location">
    <subcellularLocation>
        <location evidence="1 12">Cell membrane</location>
        <topology evidence="1 12">Multi-pass membrane protein</topology>
    </subcellularLocation>
</comment>
<feature type="transmembrane region" description="Helical" evidence="12">
    <location>
        <begin position="237"/>
        <end position="260"/>
    </location>
</feature>
<evidence type="ECO:0000256" key="9">
    <source>
        <dbReference type="ARBA" id="ARBA00023170"/>
    </source>
</evidence>
<dbReference type="PROSITE" id="PS50262">
    <property type="entry name" value="G_PROTEIN_RECEP_F1_2"/>
    <property type="match status" value="1"/>
</dbReference>
<evidence type="ECO:0000256" key="4">
    <source>
        <dbReference type="ARBA" id="ARBA00022692"/>
    </source>
</evidence>
<comment type="similarity">
    <text evidence="11">Belongs to the G-protein coupled receptor 1 family.</text>
</comment>
<keyword evidence="3 12" id="KW-0716">Sensory transduction</keyword>
<keyword evidence="8 12" id="KW-0472">Membrane</keyword>
<dbReference type="Proteomes" id="UP000770717">
    <property type="component" value="Unassembled WGS sequence"/>
</dbReference>
<dbReference type="SUPFAM" id="SSF81321">
    <property type="entry name" value="Family A G protein-coupled receptor-like"/>
    <property type="match status" value="1"/>
</dbReference>
<gene>
    <name evidence="14" type="ORF">GDO78_022514</name>
</gene>
<comment type="caution">
    <text evidence="14">The sequence shown here is derived from an EMBL/GenBank/DDBJ whole genome shotgun (WGS) entry which is preliminary data.</text>
</comment>
<reference evidence="14" key="1">
    <citation type="thesis" date="2020" institute="ProQuest LLC" country="789 East Eisenhower Parkway, Ann Arbor, MI, USA">
        <title>Comparative Genomics and Chromosome Evolution.</title>
        <authorList>
            <person name="Mudd A.B."/>
        </authorList>
    </citation>
    <scope>NUCLEOTIDE SEQUENCE</scope>
    <source>
        <strain evidence="14">HN-11 Male</strain>
        <tissue evidence="14">Kidney and liver</tissue>
    </source>
</reference>
<dbReference type="PRINTS" id="PR00245">
    <property type="entry name" value="OLFACTORYR"/>
</dbReference>
<evidence type="ECO:0000313" key="14">
    <source>
        <dbReference type="EMBL" id="KAG9468547.1"/>
    </source>
</evidence>
<evidence type="ECO:0000256" key="5">
    <source>
        <dbReference type="ARBA" id="ARBA00022725"/>
    </source>
</evidence>
<dbReference type="GO" id="GO:0004984">
    <property type="term" value="F:olfactory receptor activity"/>
    <property type="evidence" value="ECO:0007669"/>
    <property type="project" value="InterPro"/>
</dbReference>
<evidence type="ECO:0000259" key="13">
    <source>
        <dbReference type="PROSITE" id="PS50262"/>
    </source>
</evidence>
<dbReference type="PANTHER" id="PTHR26453">
    <property type="entry name" value="OLFACTORY RECEPTOR"/>
    <property type="match status" value="1"/>
</dbReference>
<keyword evidence="15" id="KW-1185">Reference proteome</keyword>
<dbReference type="AlphaFoldDB" id="A0A8J6JRR3"/>
<feature type="domain" description="G-protein coupled receptors family 1 profile" evidence="13">
    <location>
        <begin position="41"/>
        <end position="290"/>
    </location>
</feature>
<evidence type="ECO:0000313" key="15">
    <source>
        <dbReference type="Proteomes" id="UP000770717"/>
    </source>
</evidence>
<name>A0A8J6JRR3_ELECQ</name>
<evidence type="ECO:0000256" key="10">
    <source>
        <dbReference type="ARBA" id="ARBA00023224"/>
    </source>
</evidence>
<dbReference type="InterPro" id="IPR000276">
    <property type="entry name" value="GPCR_Rhodpsn"/>
</dbReference>
<organism evidence="14 15">
    <name type="scientific">Eleutherodactylus coqui</name>
    <name type="common">Puerto Rican coqui</name>
    <dbReference type="NCBI Taxonomy" id="57060"/>
    <lineage>
        <taxon>Eukaryota</taxon>
        <taxon>Metazoa</taxon>
        <taxon>Chordata</taxon>
        <taxon>Craniata</taxon>
        <taxon>Vertebrata</taxon>
        <taxon>Euteleostomi</taxon>
        <taxon>Amphibia</taxon>
        <taxon>Batrachia</taxon>
        <taxon>Anura</taxon>
        <taxon>Neobatrachia</taxon>
        <taxon>Hyloidea</taxon>
        <taxon>Eleutherodactylidae</taxon>
        <taxon>Eleutherodactylinae</taxon>
        <taxon>Eleutherodactylus</taxon>
        <taxon>Eleutherodactylus</taxon>
    </lineage>
</organism>
<evidence type="ECO:0000256" key="8">
    <source>
        <dbReference type="ARBA" id="ARBA00023136"/>
    </source>
</evidence>
<dbReference type="FunFam" id="1.20.1070.10:FF:000005">
    <property type="entry name" value="Olfactory receptor"/>
    <property type="match status" value="1"/>
</dbReference>
<dbReference type="GO" id="GO:0005886">
    <property type="term" value="C:plasma membrane"/>
    <property type="evidence" value="ECO:0007669"/>
    <property type="project" value="UniProtKB-SubCell"/>
</dbReference>
<feature type="transmembrane region" description="Helical" evidence="12">
    <location>
        <begin position="192"/>
        <end position="216"/>
    </location>
</feature>
<feature type="transmembrane region" description="Helical" evidence="12">
    <location>
        <begin position="140"/>
        <end position="162"/>
    </location>
</feature>
<keyword evidence="7 11" id="KW-0297">G-protein coupled receptor</keyword>
<feature type="transmembrane region" description="Helical" evidence="12">
    <location>
        <begin position="272"/>
        <end position="292"/>
    </location>
</feature>
<dbReference type="GO" id="GO:0004930">
    <property type="term" value="F:G protein-coupled receptor activity"/>
    <property type="evidence" value="ECO:0007669"/>
    <property type="project" value="UniProtKB-KW"/>
</dbReference>
<dbReference type="Pfam" id="PF13853">
    <property type="entry name" value="7tm_4"/>
    <property type="match status" value="1"/>
</dbReference>
<evidence type="ECO:0000256" key="1">
    <source>
        <dbReference type="ARBA" id="ARBA00004651"/>
    </source>
</evidence>
<keyword evidence="2 12" id="KW-1003">Cell membrane</keyword>
<dbReference type="InterPro" id="IPR000725">
    <property type="entry name" value="Olfact_rcpt"/>
</dbReference>
<evidence type="ECO:0000256" key="11">
    <source>
        <dbReference type="RuleBase" id="RU000688"/>
    </source>
</evidence>
<dbReference type="EMBL" id="WNTK01000834">
    <property type="protein sequence ID" value="KAG9468547.1"/>
    <property type="molecule type" value="Genomic_DNA"/>
</dbReference>
<keyword evidence="4 11" id="KW-0812">Transmembrane</keyword>
<evidence type="ECO:0000256" key="6">
    <source>
        <dbReference type="ARBA" id="ARBA00022989"/>
    </source>
</evidence>
<dbReference type="InterPro" id="IPR017452">
    <property type="entry name" value="GPCR_Rhodpsn_7TM"/>
</dbReference>
<dbReference type="CDD" id="cd15225">
    <property type="entry name" value="7tmA_OR10A-like"/>
    <property type="match status" value="1"/>
</dbReference>
<accession>A0A8J6JRR3</accession>
<dbReference type="PRINTS" id="PR00237">
    <property type="entry name" value="GPCRRHODOPSN"/>
</dbReference>
<keyword evidence="10 11" id="KW-0807">Transducer</keyword>
<feature type="transmembrane region" description="Helical" evidence="12">
    <location>
        <begin position="102"/>
        <end position="120"/>
    </location>
</feature>
<dbReference type="OrthoDB" id="9007674at2759"/>
<evidence type="ECO:0000256" key="2">
    <source>
        <dbReference type="ARBA" id="ARBA00022475"/>
    </source>
</evidence>
<feature type="transmembrane region" description="Helical" evidence="12">
    <location>
        <begin position="62"/>
        <end position="82"/>
    </location>
</feature>
<keyword evidence="5 12" id="KW-0552">Olfaction</keyword>
<dbReference type="PROSITE" id="PS00237">
    <property type="entry name" value="G_PROTEIN_RECEP_F1_1"/>
    <property type="match status" value="1"/>
</dbReference>
<evidence type="ECO:0000256" key="12">
    <source>
        <dbReference type="RuleBase" id="RU363047"/>
    </source>
</evidence>
<protein>
    <recommendedName>
        <fullName evidence="12">Olfactory receptor</fullName>
    </recommendedName>
</protein>
<proteinExistence type="inferred from homology"/>
<sequence length="321" mass="35889">MHLENQTVLPEFILLGLSSDPKTQIALFIVFTSVYTVILIGNFLIIVLVLTDVNLHTPMYFFLSNLSFLDLCYSTSILPRMLKDLSSINKVIPYGECVAQMYISLSLGESECVLLVVMAYDRYVAICYPLHYTTIMSKKVCVRLAVSTWICGFLLSISHVALTFNIDTCGHNVINHFACELTEVLSLGCENIILVELIIFIVGIIILLTPVTFIVISYVNIIQNILKIASSSGQRKAFSTCGSHMMVVAIFYGSAMASYMKPRSSFLPGTDKVIAVFYTIVTPMLNPMIYTLRNNDVKAAFVKLIAKLKFYDTIVFNNNNE</sequence>
<keyword evidence="6 12" id="KW-1133">Transmembrane helix</keyword>
<evidence type="ECO:0000256" key="7">
    <source>
        <dbReference type="ARBA" id="ARBA00023040"/>
    </source>
</evidence>
<evidence type="ECO:0000256" key="3">
    <source>
        <dbReference type="ARBA" id="ARBA00022606"/>
    </source>
</evidence>